<dbReference type="Pfam" id="PF17390">
    <property type="entry name" value="Bac_rhamnosid_C"/>
    <property type="match status" value="1"/>
</dbReference>
<dbReference type="AlphaFoldDB" id="A0A553JWG0"/>
<evidence type="ECO:0000259" key="8">
    <source>
        <dbReference type="Pfam" id="PF17390"/>
    </source>
</evidence>
<comment type="caution">
    <text evidence="9">The sequence shown here is derived from an EMBL/GenBank/DDBJ whole genome shotgun (WGS) entry which is preliminary data.</text>
</comment>
<dbReference type="EMBL" id="VKKG01000007">
    <property type="protein sequence ID" value="TRY16763.1"/>
    <property type="molecule type" value="Genomic_DNA"/>
</dbReference>
<dbReference type="Gene3D" id="2.60.120.260">
    <property type="entry name" value="Galactose-binding domain-like"/>
    <property type="match status" value="2"/>
</dbReference>
<dbReference type="PANTHER" id="PTHR33307">
    <property type="entry name" value="ALPHA-RHAMNOSIDASE (EUROFUNG)"/>
    <property type="match status" value="1"/>
</dbReference>
<dbReference type="Gene3D" id="2.60.420.10">
    <property type="entry name" value="Maltose phosphorylase, domain 3"/>
    <property type="match status" value="1"/>
</dbReference>
<evidence type="ECO:0000256" key="2">
    <source>
        <dbReference type="ARBA" id="ARBA00012652"/>
    </source>
</evidence>
<feature type="region of interest" description="Disordered" evidence="4">
    <location>
        <begin position="577"/>
        <end position="598"/>
    </location>
</feature>
<gene>
    <name evidence="9" type="ORF">FOJ82_15390</name>
</gene>
<dbReference type="InterPro" id="IPR012341">
    <property type="entry name" value="6hp_glycosidase-like_sf"/>
</dbReference>
<dbReference type="Pfam" id="PF05592">
    <property type="entry name" value="Bac_rhamnosid"/>
    <property type="match status" value="1"/>
</dbReference>
<dbReference type="Proteomes" id="UP000317638">
    <property type="component" value="Unassembled WGS sequence"/>
</dbReference>
<dbReference type="SUPFAM" id="SSF48208">
    <property type="entry name" value="Six-hairpin glycosidases"/>
    <property type="match status" value="1"/>
</dbReference>
<evidence type="ECO:0000256" key="1">
    <source>
        <dbReference type="ARBA" id="ARBA00001445"/>
    </source>
</evidence>
<protein>
    <recommendedName>
        <fullName evidence="2">alpha-L-rhamnosidase</fullName>
        <ecNumber evidence="2">3.2.1.40</ecNumber>
    </recommendedName>
</protein>
<dbReference type="InterPro" id="IPR013783">
    <property type="entry name" value="Ig-like_fold"/>
</dbReference>
<evidence type="ECO:0000256" key="4">
    <source>
        <dbReference type="SAM" id="MobiDB-lite"/>
    </source>
</evidence>
<feature type="domain" description="Alpha-L-rhamnosidase six-hairpin glycosidase" evidence="7">
    <location>
        <begin position="433"/>
        <end position="770"/>
    </location>
</feature>
<dbReference type="Pfam" id="PF17389">
    <property type="entry name" value="Bac_rhamnosid6H"/>
    <property type="match status" value="1"/>
</dbReference>
<dbReference type="Pfam" id="PF25788">
    <property type="entry name" value="Ig_Rha78A_N"/>
    <property type="match status" value="1"/>
</dbReference>
<evidence type="ECO:0000256" key="3">
    <source>
        <dbReference type="ARBA" id="ARBA00022801"/>
    </source>
</evidence>
<evidence type="ECO:0000259" key="7">
    <source>
        <dbReference type="Pfam" id="PF17389"/>
    </source>
</evidence>
<dbReference type="InterPro" id="IPR016007">
    <property type="entry name" value="Alpha_rhamnosid"/>
</dbReference>
<dbReference type="PIRSF" id="PIRSF010631">
    <property type="entry name" value="A-rhamnsds"/>
    <property type="match status" value="1"/>
</dbReference>
<feature type="domain" description="Bacterial alpha-L-rhamnosidase N-terminal" evidence="6">
    <location>
        <begin position="146"/>
        <end position="311"/>
    </location>
</feature>
<dbReference type="InterPro" id="IPR013737">
    <property type="entry name" value="Bac_rhamnosid_N"/>
</dbReference>
<dbReference type="Gene3D" id="2.60.40.10">
    <property type="entry name" value="Immunoglobulins"/>
    <property type="match status" value="1"/>
</dbReference>
<dbReference type="InterPro" id="IPR035398">
    <property type="entry name" value="Bac_rhamnosid_C"/>
</dbReference>
<accession>A0A553JWG0</accession>
<dbReference type="EC" id="3.2.1.40" evidence="2"/>
<dbReference type="InterPro" id="IPR008928">
    <property type="entry name" value="6-hairpin_glycosidase_sf"/>
</dbReference>
<dbReference type="InterPro" id="IPR008902">
    <property type="entry name" value="Rhamnosid_concanavalin"/>
</dbReference>
<dbReference type="OrthoDB" id="9761045at2"/>
<keyword evidence="10" id="KW-1185">Reference proteome</keyword>
<feature type="domain" description="Alpha-L-rhamnosidase C-terminal" evidence="8">
    <location>
        <begin position="772"/>
        <end position="845"/>
    </location>
</feature>
<comment type="catalytic activity">
    <reaction evidence="1">
        <text>Hydrolysis of terminal non-reducing alpha-L-rhamnose residues in alpha-L-rhamnosides.</text>
        <dbReference type="EC" id="3.2.1.40"/>
    </reaction>
</comment>
<organism evidence="9 10">
    <name type="scientific">Tessaracoccus rhinocerotis</name>
    <dbReference type="NCBI Taxonomy" id="1689449"/>
    <lineage>
        <taxon>Bacteria</taxon>
        <taxon>Bacillati</taxon>
        <taxon>Actinomycetota</taxon>
        <taxon>Actinomycetes</taxon>
        <taxon>Propionibacteriales</taxon>
        <taxon>Propionibacteriaceae</taxon>
        <taxon>Tessaracoccus</taxon>
    </lineage>
</organism>
<dbReference type="InterPro" id="IPR035396">
    <property type="entry name" value="Bac_rhamnosid6H"/>
</dbReference>
<feature type="domain" description="Alpha-L-rhamnosidase concanavalin-like" evidence="5">
    <location>
        <begin position="321"/>
        <end position="428"/>
    </location>
</feature>
<sequence length="869" mass="95095">MVAVGRLRVEAKDEPVGIDVASPRFSWIVTSDAAGVQQLSFQVRVRRVCDVTAVADEVWASGRITSRDARWVDYAGPALESNTRYRWDLVCDTNAGTTSSWSTFRTGLLTERDWSGSRWIARHRDGAPVHLPAPLLQTEFDLGRPIVSAQLFVAAGGLADVRINGTSPARGVLAPGFTDYESVVQYDATEVAHLLHTGRNTIRAELGRGFYGIPHRNTWGWERAPWHGEPCLRALLVVRHDDGGRTVIGTNEDWLVADSGTEFDDLYAGESFDFSIAAAHSRPDAQGSNAAAVEGPRGRLVHQRQPPIEVTSVLDPVAVTRLAPGRYLVEFPRVVAGWVRFSPPPSTAATIRVAYAETLRPDGSADNDDPHDYYDGRFQTCEVRFTPASERQSWAPRFTYYGFRYVELSGWPEGTPPTAADIVAECVHTSVARTGEFHCSSPILEDIHRIIVDTVLNNLHGIPTDTPTFEKNGWTGDGMVAAELMLTNFDAHELLAKWVADIVATTRGTGLPKVIAPHGGWSFDWGPTPTWNAAMPLLAWWLYLYTGDERTMQDHFETLVRHARLEFTRSDDGIATTTLGDWVSPETPPGGGNPPEDPRVPATVFLHAILSTVAEIAAHLGRDEVARELGSLAALVREAFQVAFLDSDTLTVRGVGEEGFRQSHNVLALAFGLVPDGVQQAVADAVAADVAARGHHLNTGALGTKYLLPVLSRHGHPGTALRVAQQTTFPSWGFWLANGATTTWEHWALESRSRGHYFLGTVDDWLFQDVAGIRPLEPGHRVFEVAPKVPDLAWARASVETTYGTVRVRWSRGPNGFEIEVDVPVGAEARVNLPSGHRERLGSGHHRLADGVLVGRDDDGFDAEDVGDL</sequence>
<dbReference type="Gene3D" id="1.50.10.10">
    <property type="match status" value="1"/>
</dbReference>
<dbReference type="GO" id="GO:0005975">
    <property type="term" value="P:carbohydrate metabolic process"/>
    <property type="evidence" value="ECO:0007669"/>
    <property type="project" value="InterPro"/>
</dbReference>
<dbReference type="Pfam" id="PF08531">
    <property type="entry name" value="Bac_rhamnosid_N"/>
    <property type="match status" value="1"/>
</dbReference>
<proteinExistence type="predicted"/>
<dbReference type="RefSeq" id="WP_143939377.1">
    <property type="nucleotide sequence ID" value="NZ_VKKG01000007.1"/>
</dbReference>
<evidence type="ECO:0000313" key="9">
    <source>
        <dbReference type="EMBL" id="TRY16763.1"/>
    </source>
</evidence>
<evidence type="ECO:0000259" key="5">
    <source>
        <dbReference type="Pfam" id="PF05592"/>
    </source>
</evidence>
<dbReference type="PANTHER" id="PTHR33307:SF6">
    <property type="entry name" value="ALPHA-RHAMNOSIDASE (EUROFUNG)-RELATED"/>
    <property type="match status" value="1"/>
</dbReference>
<dbReference type="GO" id="GO:0030596">
    <property type="term" value="F:alpha-L-rhamnosidase activity"/>
    <property type="evidence" value="ECO:0007669"/>
    <property type="project" value="UniProtKB-EC"/>
</dbReference>
<evidence type="ECO:0000259" key="6">
    <source>
        <dbReference type="Pfam" id="PF08531"/>
    </source>
</evidence>
<keyword evidence="3" id="KW-0378">Hydrolase</keyword>
<evidence type="ECO:0000313" key="10">
    <source>
        <dbReference type="Proteomes" id="UP000317638"/>
    </source>
</evidence>
<reference evidence="9 10" key="1">
    <citation type="submission" date="2019-07" db="EMBL/GenBank/DDBJ databases">
        <authorList>
            <person name="Zhou L.-Y."/>
        </authorList>
    </citation>
    <scope>NUCLEOTIDE SEQUENCE [LARGE SCALE GENOMIC DNA]</scope>
    <source>
        <strain evidence="9 10">YIM 101269</strain>
    </source>
</reference>
<name>A0A553JWG0_9ACTN</name>